<dbReference type="InterPro" id="IPR002110">
    <property type="entry name" value="Ankyrin_rpt"/>
</dbReference>
<dbReference type="Pfam" id="PF12796">
    <property type="entry name" value="Ank_2"/>
    <property type="match status" value="1"/>
</dbReference>
<feature type="compositionally biased region" description="Acidic residues" evidence="4">
    <location>
        <begin position="74"/>
        <end position="92"/>
    </location>
</feature>
<dbReference type="EMBL" id="CAJNNV010015834">
    <property type="protein sequence ID" value="CAE8603874.1"/>
    <property type="molecule type" value="Genomic_DNA"/>
</dbReference>
<dbReference type="Gene3D" id="1.25.40.20">
    <property type="entry name" value="Ankyrin repeat-containing domain"/>
    <property type="match status" value="1"/>
</dbReference>
<dbReference type="AlphaFoldDB" id="A0A813F1A2"/>
<reference evidence="5" key="1">
    <citation type="submission" date="2021-02" db="EMBL/GenBank/DDBJ databases">
        <authorList>
            <person name="Dougan E. K."/>
            <person name="Rhodes N."/>
            <person name="Thang M."/>
            <person name="Chan C."/>
        </authorList>
    </citation>
    <scope>NUCLEOTIDE SEQUENCE</scope>
</reference>
<dbReference type="SUPFAM" id="SSF48403">
    <property type="entry name" value="Ankyrin repeat"/>
    <property type="match status" value="1"/>
</dbReference>
<comment type="caution">
    <text evidence="5">The sequence shown here is derived from an EMBL/GenBank/DDBJ whole genome shotgun (WGS) entry which is preliminary data.</text>
</comment>
<dbReference type="PROSITE" id="PS50088">
    <property type="entry name" value="ANK_REPEAT"/>
    <property type="match status" value="1"/>
</dbReference>
<feature type="repeat" description="ANK" evidence="3">
    <location>
        <begin position="280"/>
        <end position="312"/>
    </location>
</feature>
<feature type="region of interest" description="Disordered" evidence="4">
    <location>
        <begin position="64"/>
        <end position="92"/>
    </location>
</feature>
<evidence type="ECO:0000313" key="6">
    <source>
        <dbReference type="Proteomes" id="UP000654075"/>
    </source>
</evidence>
<protein>
    <submittedName>
        <fullName evidence="5">Uncharacterized protein</fullName>
    </submittedName>
</protein>
<evidence type="ECO:0000313" key="5">
    <source>
        <dbReference type="EMBL" id="CAE8603874.1"/>
    </source>
</evidence>
<dbReference type="PROSITE" id="PS50297">
    <property type="entry name" value="ANK_REP_REGION"/>
    <property type="match status" value="1"/>
</dbReference>
<accession>A0A813F1A2</accession>
<gene>
    <name evidence="5" type="ORF">PGLA1383_LOCUS22055</name>
</gene>
<evidence type="ECO:0000256" key="4">
    <source>
        <dbReference type="SAM" id="MobiDB-lite"/>
    </source>
</evidence>
<sequence>MEEAFIRPRVASYAGPTAVARMAMTQSWPRDSDGLAWHKSASGPPSLPVLQDMVCTWQSSWKMEPQDSSRGLSDLEEGASVEESEDAGSDSEDEDECLLNLLHRLIGGADFVSDTLLDVICIALVKLQAARAVAGASSMQNLRRQKMELMAKALGKGFGSICYLLADRCNQFDSCREYASKLSHTSGYFGTATRLRLAVEALRVGEAWEIDSFEEPSAAPDIAFRHVKARPQLSALLFLLDRCQLDVRKPITRYRPLHRRNNNNLASRGHYLCEGVDECLSHTALGFASQAGHVSLVQLLLERSSDVNQLGKIDFYFSWNGYVQVSALLLAVQEQHLQVVQLLLRHGARTHQHLRKSIRCIEPLGHFVDSFVTPLSCAHDHCGYSISCGQQDAATVAIQQQQQQHQQQLFELLLRHGEPSVVHRECREVIAKHRSQTPIHWEGTLIGLEVCFGRCKFCCEEPGALKRRAKDCRPCTRVQFEYYYGLSKGAEMWNAALYHRNNDNNNSSNKLTGATAKKSSVEKRKARDGCWYTKQQFEGHYGSTMGSKMWSAATWMKP</sequence>
<keyword evidence="2 3" id="KW-0040">ANK repeat</keyword>
<evidence type="ECO:0000256" key="2">
    <source>
        <dbReference type="ARBA" id="ARBA00023043"/>
    </source>
</evidence>
<proteinExistence type="predicted"/>
<dbReference type="InterPro" id="IPR036770">
    <property type="entry name" value="Ankyrin_rpt-contain_sf"/>
</dbReference>
<keyword evidence="1" id="KW-0677">Repeat</keyword>
<organism evidence="5 6">
    <name type="scientific">Polarella glacialis</name>
    <name type="common">Dinoflagellate</name>
    <dbReference type="NCBI Taxonomy" id="89957"/>
    <lineage>
        <taxon>Eukaryota</taxon>
        <taxon>Sar</taxon>
        <taxon>Alveolata</taxon>
        <taxon>Dinophyceae</taxon>
        <taxon>Suessiales</taxon>
        <taxon>Suessiaceae</taxon>
        <taxon>Polarella</taxon>
    </lineage>
</organism>
<dbReference type="PANTHER" id="PTHR24198:SF165">
    <property type="entry name" value="ANKYRIN REPEAT-CONTAINING PROTEIN-RELATED"/>
    <property type="match status" value="1"/>
</dbReference>
<dbReference type="SMART" id="SM00248">
    <property type="entry name" value="ANK"/>
    <property type="match status" value="2"/>
</dbReference>
<name>A0A813F1A2_POLGL</name>
<evidence type="ECO:0000256" key="1">
    <source>
        <dbReference type="ARBA" id="ARBA00022737"/>
    </source>
</evidence>
<evidence type="ECO:0000256" key="3">
    <source>
        <dbReference type="PROSITE-ProRule" id="PRU00023"/>
    </source>
</evidence>
<dbReference type="PANTHER" id="PTHR24198">
    <property type="entry name" value="ANKYRIN REPEAT AND PROTEIN KINASE DOMAIN-CONTAINING PROTEIN"/>
    <property type="match status" value="1"/>
</dbReference>
<keyword evidence="6" id="KW-1185">Reference proteome</keyword>
<dbReference type="Proteomes" id="UP000654075">
    <property type="component" value="Unassembled WGS sequence"/>
</dbReference>